<comment type="caution">
    <text evidence="4">The sequence shown here is derived from an EMBL/GenBank/DDBJ whole genome shotgun (WGS) entry which is preliminary data.</text>
</comment>
<feature type="domain" description="HTH deoR-type" evidence="3">
    <location>
        <begin position="1"/>
        <end position="56"/>
    </location>
</feature>
<dbReference type="GO" id="GO:0003700">
    <property type="term" value="F:DNA-binding transcription factor activity"/>
    <property type="evidence" value="ECO:0007669"/>
    <property type="project" value="InterPro"/>
</dbReference>
<evidence type="ECO:0000259" key="3">
    <source>
        <dbReference type="PROSITE" id="PS51000"/>
    </source>
</evidence>
<dbReference type="InterPro" id="IPR036390">
    <property type="entry name" value="WH_DNA-bd_sf"/>
</dbReference>
<accession>A0A161XBE4</accession>
<dbReference type="EMBL" id="LWAE01000003">
    <property type="protein sequence ID" value="KZL91596.1"/>
    <property type="molecule type" value="Genomic_DNA"/>
</dbReference>
<dbReference type="PANTHER" id="PTHR30185">
    <property type="entry name" value="CRYPTIC BETA-GLUCOSIDE BGL OPERON ANTITERMINATOR"/>
    <property type="match status" value="1"/>
</dbReference>
<dbReference type="OrthoDB" id="3175596at2"/>
<evidence type="ECO:0000313" key="4">
    <source>
        <dbReference type="EMBL" id="KZL91596.1"/>
    </source>
</evidence>
<dbReference type="STRING" id="1121326.CLMAG_33550"/>
<dbReference type="InterPro" id="IPR036388">
    <property type="entry name" value="WH-like_DNA-bd_sf"/>
</dbReference>
<dbReference type="PATRIC" id="fig|1121326.3.peg.3390"/>
<dbReference type="AlphaFoldDB" id="A0A161XBE4"/>
<dbReference type="Pfam" id="PF08279">
    <property type="entry name" value="HTH_11"/>
    <property type="match status" value="1"/>
</dbReference>
<sequence length="90" mass="10129">MEIVKVLLKSEESITIDKIAEKVNVSNKTVRNDLEKVQEIIEENGLILLKKAGVGISVNGPEENKINLLQAITNRNNYIEPYSSEESLLY</sequence>
<organism evidence="4 5">
    <name type="scientific">Clostridium magnum DSM 2767</name>
    <dbReference type="NCBI Taxonomy" id="1121326"/>
    <lineage>
        <taxon>Bacteria</taxon>
        <taxon>Bacillati</taxon>
        <taxon>Bacillota</taxon>
        <taxon>Clostridia</taxon>
        <taxon>Eubacteriales</taxon>
        <taxon>Clostridiaceae</taxon>
        <taxon>Clostridium</taxon>
    </lineage>
</organism>
<dbReference type="InterPro" id="IPR050661">
    <property type="entry name" value="BglG_antiterminators"/>
</dbReference>
<evidence type="ECO:0000313" key="5">
    <source>
        <dbReference type="Proteomes" id="UP000076603"/>
    </source>
</evidence>
<dbReference type="InterPro" id="IPR013196">
    <property type="entry name" value="HTH_11"/>
</dbReference>
<evidence type="ECO:0000256" key="1">
    <source>
        <dbReference type="ARBA" id="ARBA00023015"/>
    </source>
</evidence>
<name>A0A161XBE4_9CLOT</name>
<evidence type="ECO:0000256" key="2">
    <source>
        <dbReference type="ARBA" id="ARBA00023163"/>
    </source>
</evidence>
<dbReference type="PROSITE" id="PS51000">
    <property type="entry name" value="HTH_DEOR_2"/>
    <property type="match status" value="1"/>
</dbReference>
<gene>
    <name evidence="4" type="primary">mtlR_2</name>
    <name evidence="4" type="ORF">CLMAG_33550</name>
</gene>
<keyword evidence="5" id="KW-1185">Reference proteome</keyword>
<dbReference type="RefSeq" id="WP_082831956.1">
    <property type="nucleotide sequence ID" value="NZ_FQXL01000005.1"/>
</dbReference>
<keyword evidence="1" id="KW-0805">Transcription regulation</keyword>
<dbReference type="Gene3D" id="1.10.10.10">
    <property type="entry name" value="Winged helix-like DNA-binding domain superfamily/Winged helix DNA-binding domain"/>
    <property type="match status" value="1"/>
</dbReference>
<protein>
    <submittedName>
        <fullName evidence="4">Transcriptional regulator MtlR</fullName>
    </submittedName>
</protein>
<dbReference type="SUPFAM" id="SSF46785">
    <property type="entry name" value="Winged helix' DNA-binding domain"/>
    <property type="match status" value="1"/>
</dbReference>
<dbReference type="Proteomes" id="UP000076603">
    <property type="component" value="Unassembled WGS sequence"/>
</dbReference>
<reference evidence="4 5" key="1">
    <citation type="submission" date="2016-04" db="EMBL/GenBank/DDBJ databases">
        <title>Genome sequence of Clostridium magnum DSM 2767.</title>
        <authorList>
            <person name="Poehlein A."/>
            <person name="Uhlig R."/>
            <person name="Fischer R."/>
            <person name="Bahl H."/>
            <person name="Daniel R."/>
        </authorList>
    </citation>
    <scope>NUCLEOTIDE SEQUENCE [LARGE SCALE GENOMIC DNA]</scope>
    <source>
        <strain evidence="4 5">DSM 2767</strain>
    </source>
</reference>
<keyword evidence="2" id="KW-0804">Transcription</keyword>
<dbReference type="InterPro" id="IPR001034">
    <property type="entry name" value="DeoR_HTH"/>
</dbReference>
<proteinExistence type="predicted"/>
<dbReference type="PANTHER" id="PTHR30185:SF18">
    <property type="entry name" value="TRANSCRIPTIONAL REGULATOR MTLR"/>
    <property type="match status" value="1"/>
</dbReference>